<feature type="non-terminal residue" evidence="1">
    <location>
        <position position="85"/>
    </location>
</feature>
<evidence type="ECO:0008006" key="3">
    <source>
        <dbReference type="Google" id="ProtNLM"/>
    </source>
</evidence>
<name>W9Y0S1_9EURO</name>
<protein>
    <recommendedName>
        <fullName evidence="3">Carboxylesterase type B domain-containing protein</fullName>
    </recommendedName>
</protein>
<evidence type="ECO:0000313" key="2">
    <source>
        <dbReference type="Proteomes" id="UP000019471"/>
    </source>
</evidence>
<dbReference type="OrthoDB" id="408631at2759"/>
<evidence type="ECO:0000313" key="1">
    <source>
        <dbReference type="EMBL" id="EXJ76094.1"/>
    </source>
</evidence>
<dbReference type="Proteomes" id="UP000019471">
    <property type="component" value="Unassembled WGS sequence"/>
</dbReference>
<dbReference type="EMBL" id="AMGX01000001">
    <property type="protein sequence ID" value="EXJ76094.1"/>
    <property type="molecule type" value="Genomic_DNA"/>
</dbReference>
<comment type="caution">
    <text evidence="1">The sequence shown here is derived from an EMBL/GenBank/DDBJ whole genome shotgun (WGS) entry which is preliminary data.</text>
</comment>
<sequence length="85" mass="9195">MGSGNIACVPLLTSRGGNEGHIFSLLNVTTADDYETQVHSLFNGQLNFFGQLDLIYPPASPPGVYAYDNSRQRADWVVGDAFIAC</sequence>
<dbReference type="GeneID" id="19185338"/>
<organism evidence="1 2">
    <name type="scientific">Cladophialophora psammophila CBS 110553</name>
    <dbReference type="NCBI Taxonomy" id="1182543"/>
    <lineage>
        <taxon>Eukaryota</taxon>
        <taxon>Fungi</taxon>
        <taxon>Dikarya</taxon>
        <taxon>Ascomycota</taxon>
        <taxon>Pezizomycotina</taxon>
        <taxon>Eurotiomycetes</taxon>
        <taxon>Chaetothyriomycetidae</taxon>
        <taxon>Chaetothyriales</taxon>
        <taxon>Herpotrichiellaceae</taxon>
        <taxon>Cladophialophora</taxon>
    </lineage>
</organism>
<gene>
    <name evidence="1" type="ORF">A1O5_00602</name>
</gene>
<dbReference type="HOGENOM" id="CLU_2518563_0_0_1"/>
<dbReference type="AlphaFoldDB" id="W9Y0S1"/>
<reference evidence="1 2" key="1">
    <citation type="submission" date="2013-03" db="EMBL/GenBank/DDBJ databases">
        <title>The Genome Sequence of Cladophialophora psammophila CBS 110553.</title>
        <authorList>
            <consortium name="The Broad Institute Genomics Platform"/>
            <person name="Cuomo C."/>
            <person name="de Hoog S."/>
            <person name="Gorbushina A."/>
            <person name="Walker B."/>
            <person name="Young S.K."/>
            <person name="Zeng Q."/>
            <person name="Gargeya S."/>
            <person name="Fitzgerald M."/>
            <person name="Haas B."/>
            <person name="Abouelleil A."/>
            <person name="Allen A.W."/>
            <person name="Alvarado L."/>
            <person name="Arachchi H.M."/>
            <person name="Berlin A.M."/>
            <person name="Chapman S.B."/>
            <person name="Gainer-Dewar J."/>
            <person name="Goldberg J."/>
            <person name="Griggs A."/>
            <person name="Gujja S."/>
            <person name="Hansen M."/>
            <person name="Howarth C."/>
            <person name="Imamovic A."/>
            <person name="Ireland A."/>
            <person name="Larimer J."/>
            <person name="McCowan C."/>
            <person name="Murphy C."/>
            <person name="Pearson M."/>
            <person name="Poon T.W."/>
            <person name="Priest M."/>
            <person name="Roberts A."/>
            <person name="Saif S."/>
            <person name="Shea T."/>
            <person name="Sisk P."/>
            <person name="Sykes S."/>
            <person name="Wortman J."/>
            <person name="Nusbaum C."/>
            <person name="Birren B."/>
        </authorList>
    </citation>
    <scope>NUCLEOTIDE SEQUENCE [LARGE SCALE GENOMIC DNA]</scope>
    <source>
        <strain evidence="1 2">CBS 110553</strain>
    </source>
</reference>
<accession>W9Y0S1</accession>
<proteinExistence type="predicted"/>
<dbReference type="RefSeq" id="XP_007739411.1">
    <property type="nucleotide sequence ID" value="XM_007741221.1"/>
</dbReference>
<keyword evidence="2" id="KW-1185">Reference proteome</keyword>